<protein>
    <submittedName>
        <fullName evidence="1">Uncharacterized protein</fullName>
    </submittedName>
</protein>
<evidence type="ECO:0000313" key="1">
    <source>
        <dbReference type="EMBL" id="KAH3891366.1"/>
    </source>
</evidence>
<sequence length="51" mass="5963">MHQLDVDVLDEHVATLILSLQREDGTEFEPTSIRAIISSLDRKLKRHKYPF</sequence>
<dbReference type="Proteomes" id="UP000828390">
    <property type="component" value="Unassembled WGS sequence"/>
</dbReference>
<evidence type="ECO:0000313" key="2">
    <source>
        <dbReference type="Proteomes" id="UP000828390"/>
    </source>
</evidence>
<proteinExistence type="predicted"/>
<dbReference type="AlphaFoldDB" id="A0A9D4NB33"/>
<accession>A0A9D4NB33</accession>
<reference evidence="1" key="2">
    <citation type="submission" date="2020-11" db="EMBL/GenBank/DDBJ databases">
        <authorList>
            <person name="McCartney M.A."/>
            <person name="Auch B."/>
            <person name="Kono T."/>
            <person name="Mallez S."/>
            <person name="Becker A."/>
            <person name="Gohl D.M."/>
            <person name="Silverstein K.A.T."/>
            <person name="Koren S."/>
            <person name="Bechman K.B."/>
            <person name="Herman A."/>
            <person name="Abrahante J.E."/>
            <person name="Garbe J."/>
        </authorList>
    </citation>
    <scope>NUCLEOTIDE SEQUENCE</scope>
    <source>
        <strain evidence="1">Duluth1</strain>
        <tissue evidence="1">Whole animal</tissue>
    </source>
</reference>
<gene>
    <name evidence="1" type="ORF">DPMN_015464</name>
</gene>
<organism evidence="1 2">
    <name type="scientific">Dreissena polymorpha</name>
    <name type="common">Zebra mussel</name>
    <name type="synonym">Mytilus polymorpha</name>
    <dbReference type="NCBI Taxonomy" id="45954"/>
    <lineage>
        <taxon>Eukaryota</taxon>
        <taxon>Metazoa</taxon>
        <taxon>Spiralia</taxon>
        <taxon>Lophotrochozoa</taxon>
        <taxon>Mollusca</taxon>
        <taxon>Bivalvia</taxon>
        <taxon>Autobranchia</taxon>
        <taxon>Heteroconchia</taxon>
        <taxon>Euheterodonta</taxon>
        <taxon>Imparidentia</taxon>
        <taxon>Neoheterodontei</taxon>
        <taxon>Myida</taxon>
        <taxon>Dreissenoidea</taxon>
        <taxon>Dreissenidae</taxon>
        <taxon>Dreissena</taxon>
    </lineage>
</organism>
<keyword evidence="2" id="KW-1185">Reference proteome</keyword>
<reference evidence="1" key="1">
    <citation type="journal article" date="2019" name="bioRxiv">
        <title>The Genome of the Zebra Mussel, Dreissena polymorpha: A Resource for Invasive Species Research.</title>
        <authorList>
            <person name="McCartney M.A."/>
            <person name="Auch B."/>
            <person name="Kono T."/>
            <person name="Mallez S."/>
            <person name="Zhang Y."/>
            <person name="Obille A."/>
            <person name="Becker A."/>
            <person name="Abrahante J.E."/>
            <person name="Garbe J."/>
            <person name="Badalamenti J.P."/>
            <person name="Herman A."/>
            <person name="Mangelson H."/>
            <person name="Liachko I."/>
            <person name="Sullivan S."/>
            <person name="Sone E.D."/>
            <person name="Koren S."/>
            <person name="Silverstein K.A.T."/>
            <person name="Beckman K.B."/>
            <person name="Gohl D.M."/>
        </authorList>
    </citation>
    <scope>NUCLEOTIDE SEQUENCE</scope>
    <source>
        <strain evidence="1">Duluth1</strain>
        <tissue evidence="1">Whole animal</tissue>
    </source>
</reference>
<dbReference type="EMBL" id="JAIWYP010000001">
    <property type="protein sequence ID" value="KAH3891366.1"/>
    <property type="molecule type" value="Genomic_DNA"/>
</dbReference>
<comment type="caution">
    <text evidence="1">The sequence shown here is derived from an EMBL/GenBank/DDBJ whole genome shotgun (WGS) entry which is preliminary data.</text>
</comment>
<name>A0A9D4NB33_DREPO</name>